<feature type="transmembrane region" description="Helical" evidence="3">
    <location>
        <begin position="127"/>
        <end position="150"/>
    </location>
</feature>
<dbReference type="Proteomes" id="UP000018896">
    <property type="component" value="Unassembled WGS sequence"/>
</dbReference>
<dbReference type="STRING" id="1236973.JCM9157_3100"/>
<sequence length="151" mass="16583">MILPIWLFVLATVIAVVGIVFYFKKFMSDLQTKMDNNEEVTTTNIQKENSRFFVRVMLVEAVPIVLVVFGFMLFETVGVVRVMDVLPALIIIAVTFIAGVANIFLARGQLLSGRDVSSQAKAAILSMTFVGISLTAAFPIISFVAIMILFG</sequence>
<keyword evidence="2" id="KW-0813">Transport</keyword>
<dbReference type="AlphaFoldDB" id="W4QVQ0"/>
<dbReference type="GO" id="GO:1902600">
    <property type="term" value="P:proton transmembrane transport"/>
    <property type="evidence" value="ECO:0007669"/>
    <property type="project" value="UniProtKB-KW"/>
</dbReference>
<proteinExistence type="predicted"/>
<organism evidence="4 5">
    <name type="scientific">Halalkalibacter akibai (strain ATCC 43226 / DSM 21942 / CIP 109018 / JCM 9157 / 1139)</name>
    <name type="common">Bacillus akibai</name>
    <dbReference type="NCBI Taxonomy" id="1236973"/>
    <lineage>
        <taxon>Bacteria</taxon>
        <taxon>Bacillati</taxon>
        <taxon>Bacillota</taxon>
        <taxon>Bacilli</taxon>
        <taxon>Bacillales</taxon>
        <taxon>Bacillaceae</taxon>
        <taxon>Halalkalibacter</taxon>
    </lineage>
</organism>
<feature type="transmembrane region" description="Helical" evidence="3">
    <location>
        <begin position="6"/>
        <end position="23"/>
    </location>
</feature>
<accession>W4QVQ0</accession>
<reference evidence="4 5" key="1">
    <citation type="journal article" date="2014" name="Genome Announc.">
        <title>Draft Genome Sequences of Three Alkaliphilic Bacillus Strains, Bacillus wakoensis JCM 9140T, Bacillus akibai JCM 9157T, and Bacillus hemicellulosilyticus JCM 9152T.</title>
        <authorList>
            <person name="Yuki M."/>
            <person name="Oshima K."/>
            <person name="Suda W."/>
            <person name="Oshida Y."/>
            <person name="Kitamura K."/>
            <person name="Iida T."/>
            <person name="Hattori M."/>
            <person name="Ohkuma M."/>
        </authorList>
    </citation>
    <scope>NUCLEOTIDE SEQUENCE [LARGE SCALE GENOMIC DNA]</scope>
    <source>
        <strain evidence="4 5">JCM 9157</strain>
    </source>
</reference>
<comment type="caution">
    <text evidence="4">The sequence shown here is derived from an EMBL/GenBank/DDBJ whole genome shotgun (WGS) entry which is preliminary data.</text>
</comment>
<evidence type="ECO:0000256" key="2">
    <source>
        <dbReference type="ARBA" id="ARBA00023065"/>
    </source>
</evidence>
<keyword evidence="3" id="KW-0812">Transmembrane</keyword>
<gene>
    <name evidence="4" type="ORF">JCM9157_3100</name>
</gene>
<keyword evidence="3" id="KW-1133">Transmembrane helix</keyword>
<evidence type="ECO:0008006" key="6">
    <source>
        <dbReference type="Google" id="ProtNLM"/>
    </source>
</evidence>
<feature type="transmembrane region" description="Helical" evidence="3">
    <location>
        <begin position="86"/>
        <end position="106"/>
    </location>
</feature>
<dbReference type="RefSeq" id="WP_035665601.1">
    <property type="nucleotide sequence ID" value="NZ_BAUV01000025.1"/>
</dbReference>
<feature type="transmembrane region" description="Helical" evidence="3">
    <location>
        <begin position="52"/>
        <end position="74"/>
    </location>
</feature>
<dbReference type="InterPro" id="IPR038662">
    <property type="entry name" value="ATP_synth_F0_csu_sf"/>
</dbReference>
<keyword evidence="5" id="KW-1185">Reference proteome</keyword>
<evidence type="ECO:0000256" key="3">
    <source>
        <dbReference type="SAM" id="Phobius"/>
    </source>
</evidence>
<name>W4QVQ0_HALA3</name>
<dbReference type="EMBL" id="BAUV01000025">
    <property type="protein sequence ID" value="GAE35957.1"/>
    <property type="molecule type" value="Genomic_DNA"/>
</dbReference>
<keyword evidence="3" id="KW-0472">Membrane</keyword>
<dbReference type="Gene3D" id="1.20.20.10">
    <property type="entry name" value="F1F0 ATP synthase subunit C"/>
    <property type="match status" value="1"/>
</dbReference>
<dbReference type="eggNOG" id="ENOG5032PF8">
    <property type="taxonomic scope" value="Bacteria"/>
</dbReference>
<protein>
    <recommendedName>
        <fullName evidence="6">F0F1 ATP synthase subunit C</fullName>
    </recommendedName>
</protein>
<dbReference type="OrthoDB" id="2968238at2"/>
<evidence type="ECO:0000313" key="4">
    <source>
        <dbReference type="EMBL" id="GAE35957.1"/>
    </source>
</evidence>
<keyword evidence="2" id="KW-0406">Ion transport</keyword>
<evidence type="ECO:0000313" key="5">
    <source>
        <dbReference type="Proteomes" id="UP000018896"/>
    </source>
</evidence>
<evidence type="ECO:0000256" key="1">
    <source>
        <dbReference type="ARBA" id="ARBA00022781"/>
    </source>
</evidence>
<keyword evidence="1" id="KW-0375">Hydrogen ion transport</keyword>